<organism evidence="4 5">
    <name type="scientific">Jaapia argillacea MUCL 33604</name>
    <dbReference type="NCBI Taxonomy" id="933084"/>
    <lineage>
        <taxon>Eukaryota</taxon>
        <taxon>Fungi</taxon>
        <taxon>Dikarya</taxon>
        <taxon>Basidiomycota</taxon>
        <taxon>Agaricomycotina</taxon>
        <taxon>Agaricomycetes</taxon>
        <taxon>Agaricomycetidae</taxon>
        <taxon>Jaapiales</taxon>
        <taxon>Jaapiaceae</taxon>
        <taxon>Jaapia</taxon>
    </lineage>
</organism>
<dbReference type="Pfam" id="PF20681">
    <property type="entry name" value="DUF6818"/>
    <property type="match status" value="1"/>
</dbReference>
<evidence type="ECO:0000313" key="4">
    <source>
        <dbReference type="EMBL" id="KDQ52852.1"/>
    </source>
</evidence>
<feature type="coiled-coil region" evidence="1">
    <location>
        <begin position="290"/>
        <end position="324"/>
    </location>
</feature>
<sequence>MSRPSARVAPKCQAPSPESDLEDLPNTILTPPKKVSKVSKTSKPRAKKASTVTTEAHNTQVKRGKALKPADLTVKQESGPSKRKSKGRKKGATGYSEAEVRQLLALVCTYLPVAGIGWSWVTTDYNKWAETNYYRIRDGKGLQAKFDGIVKTKKPTGDAEVPWYVKSAWELDDNISKKVASLTLDDPELRDADLGDGDDPEDAAEASILEITSGSDEEIKNKAPPKTSSIIKVYKINPPVPTSSSTAATKPTRGRIANEALATLSTVFAPEACAERDDQRFASMYQFSQLSTLQTEVRELRARVDVLQDRLNSETRRADKAEQELALNKALRSRSDHRQRGHHL</sequence>
<dbReference type="HOGENOM" id="CLU_806679_0_0_1"/>
<dbReference type="EMBL" id="KL197737">
    <property type="protein sequence ID" value="KDQ52852.1"/>
    <property type="molecule type" value="Genomic_DNA"/>
</dbReference>
<protein>
    <recommendedName>
        <fullName evidence="3">DUF6818 domain-containing protein</fullName>
    </recommendedName>
</protein>
<dbReference type="PANTHER" id="PTHR34409:SF1">
    <property type="entry name" value="MYB-LIKE DOMAIN-CONTAINING PROTEIN"/>
    <property type="match status" value="1"/>
</dbReference>
<dbReference type="InParanoid" id="A0A067PNH7"/>
<keyword evidence="1" id="KW-0175">Coiled coil</keyword>
<evidence type="ECO:0000256" key="2">
    <source>
        <dbReference type="SAM" id="MobiDB-lite"/>
    </source>
</evidence>
<accession>A0A067PNH7</accession>
<dbReference type="InterPro" id="IPR049203">
    <property type="entry name" value="DUF6818"/>
</dbReference>
<evidence type="ECO:0000256" key="1">
    <source>
        <dbReference type="SAM" id="Coils"/>
    </source>
</evidence>
<feature type="compositionally biased region" description="Basic residues" evidence="2">
    <location>
        <begin position="81"/>
        <end position="91"/>
    </location>
</feature>
<dbReference type="PANTHER" id="PTHR34409">
    <property type="entry name" value="SET DOMAIN-CONTAINING PROTEIN"/>
    <property type="match status" value="1"/>
</dbReference>
<evidence type="ECO:0000313" key="5">
    <source>
        <dbReference type="Proteomes" id="UP000027265"/>
    </source>
</evidence>
<gene>
    <name evidence="4" type="ORF">JAAARDRAFT_197923</name>
</gene>
<feature type="domain" description="DUF6818" evidence="3">
    <location>
        <begin position="118"/>
        <end position="187"/>
    </location>
</feature>
<reference evidence="5" key="1">
    <citation type="journal article" date="2014" name="Proc. Natl. Acad. Sci. U.S.A.">
        <title>Extensive sampling of basidiomycete genomes demonstrates inadequacy of the white-rot/brown-rot paradigm for wood decay fungi.</title>
        <authorList>
            <person name="Riley R."/>
            <person name="Salamov A.A."/>
            <person name="Brown D.W."/>
            <person name="Nagy L.G."/>
            <person name="Floudas D."/>
            <person name="Held B.W."/>
            <person name="Levasseur A."/>
            <person name="Lombard V."/>
            <person name="Morin E."/>
            <person name="Otillar R."/>
            <person name="Lindquist E.A."/>
            <person name="Sun H."/>
            <person name="LaButti K.M."/>
            <person name="Schmutz J."/>
            <person name="Jabbour D."/>
            <person name="Luo H."/>
            <person name="Baker S.E."/>
            <person name="Pisabarro A.G."/>
            <person name="Walton J.D."/>
            <person name="Blanchette R.A."/>
            <person name="Henrissat B."/>
            <person name="Martin F."/>
            <person name="Cullen D."/>
            <person name="Hibbett D.S."/>
            <person name="Grigoriev I.V."/>
        </authorList>
    </citation>
    <scope>NUCLEOTIDE SEQUENCE [LARGE SCALE GENOMIC DNA]</scope>
    <source>
        <strain evidence="5">MUCL 33604</strain>
    </source>
</reference>
<dbReference type="OrthoDB" id="99432at2759"/>
<feature type="compositionally biased region" description="Basic residues" evidence="2">
    <location>
        <begin position="34"/>
        <end position="48"/>
    </location>
</feature>
<proteinExistence type="predicted"/>
<feature type="region of interest" description="Disordered" evidence="2">
    <location>
        <begin position="1"/>
        <end position="94"/>
    </location>
</feature>
<keyword evidence="5" id="KW-1185">Reference proteome</keyword>
<feature type="compositionally biased region" description="Polar residues" evidence="2">
    <location>
        <begin position="50"/>
        <end position="59"/>
    </location>
</feature>
<evidence type="ECO:0000259" key="3">
    <source>
        <dbReference type="Pfam" id="PF20681"/>
    </source>
</evidence>
<dbReference type="STRING" id="933084.A0A067PNH7"/>
<dbReference type="Proteomes" id="UP000027265">
    <property type="component" value="Unassembled WGS sequence"/>
</dbReference>
<name>A0A067PNH7_9AGAM</name>
<dbReference type="AlphaFoldDB" id="A0A067PNH7"/>